<comment type="caution">
    <text evidence="1">The sequence shown here is derived from an EMBL/GenBank/DDBJ whole genome shotgun (WGS) entry which is preliminary data.</text>
</comment>
<name>A0ABD3WGW0_SINWO</name>
<organism evidence="1 2">
    <name type="scientific">Sinanodonta woodiana</name>
    <name type="common">Chinese pond mussel</name>
    <name type="synonym">Anodonta woodiana</name>
    <dbReference type="NCBI Taxonomy" id="1069815"/>
    <lineage>
        <taxon>Eukaryota</taxon>
        <taxon>Metazoa</taxon>
        <taxon>Spiralia</taxon>
        <taxon>Lophotrochozoa</taxon>
        <taxon>Mollusca</taxon>
        <taxon>Bivalvia</taxon>
        <taxon>Autobranchia</taxon>
        <taxon>Heteroconchia</taxon>
        <taxon>Palaeoheterodonta</taxon>
        <taxon>Unionida</taxon>
        <taxon>Unionoidea</taxon>
        <taxon>Unionidae</taxon>
        <taxon>Unioninae</taxon>
        <taxon>Sinanodonta</taxon>
    </lineage>
</organism>
<evidence type="ECO:0000313" key="2">
    <source>
        <dbReference type="Proteomes" id="UP001634394"/>
    </source>
</evidence>
<dbReference type="AlphaFoldDB" id="A0ABD3WGW0"/>
<reference evidence="1 2" key="1">
    <citation type="submission" date="2024-11" db="EMBL/GenBank/DDBJ databases">
        <title>Chromosome-level genome assembly of the freshwater bivalve Anodonta woodiana.</title>
        <authorList>
            <person name="Chen X."/>
        </authorList>
    </citation>
    <scope>NUCLEOTIDE SEQUENCE [LARGE SCALE GENOMIC DNA]</scope>
    <source>
        <strain evidence="1">MN2024</strain>
        <tissue evidence="1">Gills</tissue>
    </source>
</reference>
<keyword evidence="2" id="KW-1185">Reference proteome</keyword>
<protein>
    <recommendedName>
        <fullName evidence="3">Ribosomal protein L33</fullName>
    </recommendedName>
</protein>
<sequence>MQSAQANTYTCRSDKKMKMRTKIRNQFLLPVSINHIEVFVFKMTVKIKKQQRVLDFEKKP</sequence>
<dbReference type="Proteomes" id="UP001634394">
    <property type="component" value="Unassembled WGS sequence"/>
</dbReference>
<dbReference type="EMBL" id="JBJQND010000006">
    <property type="protein sequence ID" value="KAL3873179.1"/>
    <property type="molecule type" value="Genomic_DNA"/>
</dbReference>
<evidence type="ECO:0000313" key="1">
    <source>
        <dbReference type="EMBL" id="KAL3873179.1"/>
    </source>
</evidence>
<accession>A0ABD3WGW0</accession>
<proteinExistence type="predicted"/>
<evidence type="ECO:0008006" key="3">
    <source>
        <dbReference type="Google" id="ProtNLM"/>
    </source>
</evidence>
<gene>
    <name evidence="1" type="ORF">ACJMK2_036327</name>
</gene>